<evidence type="ECO:0000313" key="2">
    <source>
        <dbReference type="Proteomes" id="UP000225889"/>
    </source>
</evidence>
<accession>A0A2G3DY51</accession>
<dbReference type="Proteomes" id="UP000225889">
    <property type="component" value="Unassembled WGS sequence"/>
</dbReference>
<dbReference type="RefSeq" id="WP_099391207.1">
    <property type="nucleotide sequence ID" value="NZ_PDYF01000007.1"/>
</dbReference>
<protein>
    <submittedName>
        <fullName evidence="1">Uncharacterized protein</fullName>
    </submittedName>
</protein>
<comment type="caution">
    <text evidence="1">The sequence shown here is derived from an EMBL/GenBank/DDBJ whole genome shotgun (WGS) entry which is preliminary data.</text>
</comment>
<evidence type="ECO:0000313" key="1">
    <source>
        <dbReference type="EMBL" id="PHU35988.1"/>
    </source>
</evidence>
<gene>
    <name evidence="1" type="ORF">CSX01_01785</name>
</gene>
<organism evidence="1 2">
    <name type="scientific">Pseudobutyrivibrio ruminis</name>
    <dbReference type="NCBI Taxonomy" id="46206"/>
    <lineage>
        <taxon>Bacteria</taxon>
        <taxon>Bacillati</taxon>
        <taxon>Bacillota</taxon>
        <taxon>Clostridia</taxon>
        <taxon>Lachnospirales</taxon>
        <taxon>Lachnospiraceae</taxon>
        <taxon>Pseudobutyrivibrio</taxon>
    </lineage>
</organism>
<name>A0A2G3DY51_9FIRM</name>
<sequence length="148" mass="16362">MAAIGNFKTNEPITSADIKILDVGDVKSDYQGAEFKIIKMGETTLASLTPTCNNSLALNCVPDSKHRRLYEDDDLLQEVIKAANIYRIKEGYSALIMGMSNTSFGALRPLEYWLSFGFQNNNISGGELLQYINSNENLPGKVASYAQR</sequence>
<dbReference type="AlphaFoldDB" id="A0A2G3DY51"/>
<proteinExistence type="predicted"/>
<reference evidence="1 2" key="2">
    <citation type="submission" date="2017-10" db="EMBL/GenBank/DDBJ databases">
        <authorList>
            <person name="Banno H."/>
            <person name="Chua N.-H."/>
        </authorList>
    </citation>
    <scope>NUCLEOTIDE SEQUENCE [LARGE SCALE GENOMIC DNA]</scope>
    <source>
        <strain evidence="1 2">JK626</strain>
    </source>
</reference>
<dbReference type="EMBL" id="PDYF01000007">
    <property type="protein sequence ID" value="PHU35988.1"/>
    <property type="molecule type" value="Genomic_DNA"/>
</dbReference>
<reference evidence="1 2" key="1">
    <citation type="submission" date="2017-10" db="EMBL/GenBank/DDBJ databases">
        <title>Resolving the taxonomy of Roseburia spp., Eubacterium rectale and Agathobacter spp. through phylogenomic analysis.</title>
        <authorList>
            <person name="Sheridan P.O."/>
            <person name="Walker A.W."/>
            <person name="Duncan S.H."/>
            <person name="Scott K.P."/>
            <person name="Toole P.W.O."/>
            <person name="Luis P."/>
            <person name="Flint H.J."/>
        </authorList>
    </citation>
    <scope>NUCLEOTIDE SEQUENCE [LARGE SCALE GENOMIC DNA]</scope>
    <source>
        <strain evidence="1 2">JK626</strain>
    </source>
</reference>